<feature type="chain" id="PRO_5016728730" evidence="1">
    <location>
        <begin position="22"/>
        <end position="181"/>
    </location>
</feature>
<keyword evidence="1" id="KW-0732">Signal</keyword>
<evidence type="ECO:0000256" key="1">
    <source>
        <dbReference type="SAM" id="SignalP"/>
    </source>
</evidence>
<dbReference type="RefSeq" id="WP_115122938.1">
    <property type="nucleotide sequence ID" value="NZ_QRAO01000001.1"/>
</dbReference>
<protein>
    <submittedName>
        <fullName evidence="2">Uncharacterized protein</fullName>
    </submittedName>
</protein>
<name>A0A370QLV4_9FLAO</name>
<organism evidence="2 3">
    <name type="scientific">Marinirhabdus gelatinilytica</name>
    <dbReference type="NCBI Taxonomy" id="1703343"/>
    <lineage>
        <taxon>Bacteria</taxon>
        <taxon>Pseudomonadati</taxon>
        <taxon>Bacteroidota</taxon>
        <taxon>Flavobacteriia</taxon>
        <taxon>Flavobacteriales</taxon>
        <taxon>Flavobacteriaceae</taxon>
    </lineage>
</organism>
<evidence type="ECO:0000313" key="3">
    <source>
        <dbReference type="Proteomes" id="UP000255317"/>
    </source>
</evidence>
<accession>A0A370QLV4</accession>
<reference evidence="2 3" key="1">
    <citation type="submission" date="2018-07" db="EMBL/GenBank/DDBJ databases">
        <title>Genomic Encyclopedia of Type Strains, Phase IV (KMG-IV): sequencing the most valuable type-strain genomes for metagenomic binning, comparative biology and taxonomic classification.</title>
        <authorList>
            <person name="Goeker M."/>
        </authorList>
    </citation>
    <scope>NUCLEOTIDE SEQUENCE [LARGE SCALE GENOMIC DNA]</scope>
    <source>
        <strain evidence="2 3">DSM 101478</strain>
    </source>
</reference>
<dbReference type="EMBL" id="QRAO01000001">
    <property type="protein sequence ID" value="RDK89319.1"/>
    <property type="molecule type" value="Genomic_DNA"/>
</dbReference>
<dbReference type="OrthoDB" id="1426543at2"/>
<feature type="signal peptide" evidence="1">
    <location>
        <begin position="1"/>
        <end position="21"/>
    </location>
</feature>
<gene>
    <name evidence="2" type="ORF">C8D94_1011205</name>
</gene>
<sequence length="181" mass="20203">MKKVILLFSIVLFAFTFTAEAQNCNQGAKLAKKTWEKFGPWKPDISLIPFKNSTKKIKNAWNWIASNGGANIGPRYLEIDGGNETGSITGQTKRTFVTHPSFNNNVKLTINKYDGKARTGVVICVQGKNGVTQERVSYIFPKDKNGKVKTFNLKNVKGKIIIVAMKNLSVGNKFKYRINAK</sequence>
<dbReference type="AlphaFoldDB" id="A0A370QLV4"/>
<keyword evidence="3" id="KW-1185">Reference proteome</keyword>
<proteinExistence type="predicted"/>
<evidence type="ECO:0000313" key="2">
    <source>
        <dbReference type="EMBL" id="RDK89319.1"/>
    </source>
</evidence>
<comment type="caution">
    <text evidence="2">The sequence shown here is derived from an EMBL/GenBank/DDBJ whole genome shotgun (WGS) entry which is preliminary data.</text>
</comment>
<dbReference type="Proteomes" id="UP000255317">
    <property type="component" value="Unassembled WGS sequence"/>
</dbReference>